<feature type="region of interest" description="Disordered" evidence="1">
    <location>
        <begin position="1"/>
        <end position="21"/>
    </location>
</feature>
<accession>A0ABM9VDF0</accession>
<dbReference type="Proteomes" id="UP000191812">
    <property type="component" value="Unassembled WGS sequence"/>
</dbReference>
<gene>
    <name evidence="2" type="ORF">AGR13a_Cc210175</name>
</gene>
<organism evidence="2 3">
    <name type="scientific">Agrobacterium genomosp. 13 str. CFBP 6927</name>
    <dbReference type="NCBI Taxonomy" id="1183428"/>
    <lineage>
        <taxon>Bacteria</taxon>
        <taxon>Pseudomonadati</taxon>
        <taxon>Pseudomonadota</taxon>
        <taxon>Alphaproteobacteria</taxon>
        <taxon>Hyphomicrobiales</taxon>
        <taxon>Rhizobiaceae</taxon>
        <taxon>Rhizobium/Agrobacterium group</taxon>
        <taxon>Agrobacterium</taxon>
        <taxon>Agrobacterium tumefaciens complex</taxon>
    </lineage>
</organism>
<evidence type="ECO:0000256" key="1">
    <source>
        <dbReference type="SAM" id="MobiDB-lite"/>
    </source>
</evidence>
<dbReference type="EMBL" id="FBWH01000014">
    <property type="protein sequence ID" value="CUX21428.1"/>
    <property type="molecule type" value="Genomic_DNA"/>
</dbReference>
<comment type="caution">
    <text evidence="2">The sequence shown here is derived from an EMBL/GenBank/DDBJ whole genome shotgun (WGS) entry which is preliminary data.</text>
</comment>
<evidence type="ECO:0000313" key="3">
    <source>
        <dbReference type="Proteomes" id="UP000191812"/>
    </source>
</evidence>
<proteinExistence type="predicted"/>
<keyword evidence="3" id="KW-1185">Reference proteome</keyword>
<sequence>MVFCGMSRSRASSPAGTPSGSCLTRSRNVSILVDCARAASAIIAESFSIYRQCWICGFLSTPLNYDLLKCFRLIFSPKSLLEVDIIKYVL</sequence>
<feature type="compositionally biased region" description="Polar residues" evidence="1">
    <location>
        <begin position="9"/>
        <end position="21"/>
    </location>
</feature>
<name>A0ABM9VDF0_9HYPH</name>
<reference evidence="2 3" key="1">
    <citation type="submission" date="2016-01" db="EMBL/GenBank/DDBJ databases">
        <authorList>
            <person name="Regsiter A."/>
            <person name="william w."/>
        </authorList>
    </citation>
    <scope>NUCLEOTIDE SEQUENCE [LARGE SCALE GENOMIC DNA]</scope>
    <source>
        <strain evidence="2 3">CFBP 6927</strain>
    </source>
</reference>
<evidence type="ECO:0000313" key="2">
    <source>
        <dbReference type="EMBL" id="CUX21428.1"/>
    </source>
</evidence>
<protein>
    <submittedName>
        <fullName evidence="2">Uncharacterized protein</fullName>
    </submittedName>
</protein>